<dbReference type="AlphaFoldDB" id="A0A7C2NUJ0"/>
<organism evidence="3">
    <name type="scientific">Schlesneria paludicola</name>
    <dbReference type="NCBI Taxonomy" id="360056"/>
    <lineage>
        <taxon>Bacteria</taxon>
        <taxon>Pseudomonadati</taxon>
        <taxon>Planctomycetota</taxon>
        <taxon>Planctomycetia</taxon>
        <taxon>Planctomycetales</taxon>
        <taxon>Planctomycetaceae</taxon>
        <taxon>Schlesneria</taxon>
    </lineage>
</organism>
<feature type="transmembrane region" description="Helical" evidence="1">
    <location>
        <begin position="136"/>
        <end position="159"/>
    </location>
</feature>
<feature type="transmembrane region" description="Helical" evidence="1">
    <location>
        <begin position="294"/>
        <end position="311"/>
    </location>
</feature>
<evidence type="ECO:0000259" key="2">
    <source>
        <dbReference type="Pfam" id="PF20604"/>
    </source>
</evidence>
<keyword evidence="1" id="KW-1133">Transmembrane helix</keyword>
<comment type="caution">
    <text evidence="3">The sequence shown here is derived from an EMBL/GenBank/DDBJ whole genome shotgun (WGS) entry which is preliminary data.</text>
</comment>
<sequence length="517" mass="57636">MPDGPRDAGSTRGGWESAAVAGSFLLYAAIAAPVPALNEPHYLAKAKHFWNPDWCAGDLFLQSANAHTVFFVALGWLTLFLPLPAVAWIGRVTSLALLAGGWTAFTRQLIPQTGAALLSAWLFLGLQSIGNFSGEWVIGGVESKVYAFAALFWAAAWMLQGRPNLAAAACGVGIAFHPVVGLWTLLAVIGAWLARRDGFWRSIRLRPTAVGVAVLVLTALPGMIPVVQLLTAAVDPTTRYTGTYLQVFHRLGHHLDPMQFPRSAYVCYLGLLMLWLIGVIVGPRTTQWRWLHRAVLWAVIFAVVGVLVGWGPRPPNLLPGYEWRMHLLKFYPFRLADALLPMAVAWLATWTLSAGFVPRRGMVMLGVLVVAATLWRGFRLAQAERYRASQEAGWLDACRWMREHAPRDAVVHTPHFRWTFKWYAERAEYATFKDCPQDVAGIVEWNRRLLLLTRRFQEGFADGVYTWEELQALRAETGITHIVTDRLGPMDFPPVYQNGSFRVYDLVADREAIAPQP</sequence>
<accession>A0A7C2NUJ0</accession>
<feature type="transmembrane region" description="Helical" evidence="1">
    <location>
        <begin position="205"/>
        <end position="224"/>
    </location>
</feature>
<feature type="transmembrane region" description="Helical" evidence="1">
    <location>
        <begin position="20"/>
        <end position="37"/>
    </location>
</feature>
<keyword evidence="1" id="KW-0472">Membrane</keyword>
<feature type="transmembrane region" description="Helical" evidence="1">
    <location>
        <begin position="263"/>
        <end position="282"/>
    </location>
</feature>
<evidence type="ECO:0000313" key="3">
    <source>
        <dbReference type="EMBL" id="HEN15188.1"/>
    </source>
</evidence>
<feature type="transmembrane region" description="Helical" evidence="1">
    <location>
        <begin position="165"/>
        <end position="193"/>
    </location>
</feature>
<feature type="domain" description="DUF6798" evidence="2">
    <location>
        <begin position="393"/>
        <end position="450"/>
    </location>
</feature>
<evidence type="ECO:0000256" key="1">
    <source>
        <dbReference type="SAM" id="Phobius"/>
    </source>
</evidence>
<name>A0A7C2NUJ0_9PLAN</name>
<feature type="transmembrane region" description="Helical" evidence="1">
    <location>
        <begin position="331"/>
        <end position="349"/>
    </location>
</feature>
<reference evidence="3" key="1">
    <citation type="journal article" date="2020" name="mSystems">
        <title>Genome- and Community-Level Interaction Insights into Carbon Utilization and Element Cycling Functions of Hydrothermarchaeota in Hydrothermal Sediment.</title>
        <authorList>
            <person name="Zhou Z."/>
            <person name="Liu Y."/>
            <person name="Xu W."/>
            <person name="Pan J."/>
            <person name="Luo Z.H."/>
            <person name="Li M."/>
        </authorList>
    </citation>
    <scope>NUCLEOTIDE SEQUENCE [LARGE SCALE GENOMIC DNA]</scope>
    <source>
        <strain evidence="3">SpSt-339</strain>
    </source>
</reference>
<feature type="transmembrane region" description="Helical" evidence="1">
    <location>
        <begin position="69"/>
        <end position="89"/>
    </location>
</feature>
<dbReference type="InterPro" id="IPR046477">
    <property type="entry name" value="DUF6798"/>
</dbReference>
<protein>
    <recommendedName>
        <fullName evidence="2">DUF6798 domain-containing protein</fullName>
    </recommendedName>
</protein>
<feature type="transmembrane region" description="Helical" evidence="1">
    <location>
        <begin position="109"/>
        <end position="129"/>
    </location>
</feature>
<gene>
    <name evidence="3" type="ORF">ENQ76_06945</name>
</gene>
<proteinExistence type="predicted"/>
<keyword evidence="1" id="KW-0812">Transmembrane</keyword>
<dbReference type="EMBL" id="DSOK01000200">
    <property type="protein sequence ID" value="HEN15188.1"/>
    <property type="molecule type" value="Genomic_DNA"/>
</dbReference>
<dbReference type="Pfam" id="PF20604">
    <property type="entry name" value="DUF6798"/>
    <property type="match status" value="1"/>
</dbReference>